<dbReference type="RefSeq" id="WP_254418004.1">
    <property type="nucleotide sequence ID" value="NZ_BAAAJB010000035.1"/>
</dbReference>
<dbReference type="InterPro" id="IPR010982">
    <property type="entry name" value="Lambda_DNA-bd_dom_sf"/>
</dbReference>
<dbReference type="InterPro" id="IPR001387">
    <property type="entry name" value="Cro/C1-type_HTH"/>
</dbReference>
<dbReference type="Gene3D" id="1.10.260.40">
    <property type="entry name" value="lambda repressor-like DNA-binding domains"/>
    <property type="match status" value="1"/>
</dbReference>
<feature type="domain" description="HTH cro/C1-type" evidence="1">
    <location>
        <begin position="10"/>
        <end position="64"/>
    </location>
</feature>
<organism evidence="2 3">
    <name type="scientific">Nocardiopsis exhalans</name>
    <dbReference type="NCBI Taxonomy" id="163604"/>
    <lineage>
        <taxon>Bacteria</taxon>
        <taxon>Bacillati</taxon>
        <taxon>Actinomycetota</taxon>
        <taxon>Actinomycetes</taxon>
        <taxon>Streptosporangiales</taxon>
        <taxon>Nocardiopsidaceae</taxon>
        <taxon>Nocardiopsis</taxon>
    </lineage>
</organism>
<evidence type="ECO:0000259" key="1">
    <source>
        <dbReference type="PROSITE" id="PS50943"/>
    </source>
</evidence>
<keyword evidence="3" id="KW-1185">Reference proteome</keyword>
<dbReference type="SUPFAM" id="SSF47413">
    <property type="entry name" value="lambda repressor-like DNA-binding domains"/>
    <property type="match status" value="1"/>
</dbReference>
<dbReference type="InterPro" id="IPR043917">
    <property type="entry name" value="DUF5753"/>
</dbReference>
<protein>
    <submittedName>
        <fullName evidence="2">Helix-turn-helix transcriptional regulator</fullName>
    </submittedName>
</protein>
<gene>
    <name evidence="2" type="ORF">NE857_25535</name>
</gene>
<proteinExistence type="predicted"/>
<reference evidence="2" key="1">
    <citation type="submission" date="2022-06" db="EMBL/GenBank/DDBJ databases">
        <authorList>
            <person name="Ping M."/>
        </authorList>
    </citation>
    <scope>NUCLEOTIDE SEQUENCE</scope>
    <source>
        <strain evidence="2">JCM11759T</strain>
    </source>
</reference>
<dbReference type="Pfam" id="PF19054">
    <property type="entry name" value="DUF5753"/>
    <property type="match status" value="1"/>
</dbReference>
<dbReference type="Pfam" id="PF13560">
    <property type="entry name" value="HTH_31"/>
    <property type="match status" value="1"/>
</dbReference>
<dbReference type="PROSITE" id="PS50943">
    <property type="entry name" value="HTH_CROC1"/>
    <property type="match status" value="1"/>
</dbReference>
<sequence length="253" mass="27110">MPPNPFAEALTQYRELAGFTQTQLANRARVSTSSVNRWEKGLSIPKRDNVEKLDRECEASGRLLAAWRAQNSRTGWPEWARDLASIETAARHVTLVTSAGVPGMLQAPEYATEVFRAGSPMASAEDLASLVTLRCERLSALPELRVTAVFPATAVGGLSPSLQSAQAKHLLAWAETGRVTVCLAPLGTSMIVPVAPLMNYRLRSGERIIASDHADGTVLLTADATERVDAVVTAALTTALPVASSLEYLESLT</sequence>
<dbReference type="EMBL" id="CP099837">
    <property type="protein sequence ID" value="USY18628.1"/>
    <property type="molecule type" value="Genomic_DNA"/>
</dbReference>
<accession>A0ABY5D6B6</accession>
<dbReference type="Proteomes" id="UP001055940">
    <property type="component" value="Chromosome"/>
</dbReference>
<evidence type="ECO:0000313" key="3">
    <source>
        <dbReference type="Proteomes" id="UP001055940"/>
    </source>
</evidence>
<evidence type="ECO:0000313" key="2">
    <source>
        <dbReference type="EMBL" id="USY18628.1"/>
    </source>
</evidence>
<dbReference type="SMART" id="SM00530">
    <property type="entry name" value="HTH_XRE"/>
    <property type="match status" value="1"/>
</dbReference>
<dbReference type="CDD" id="cd00093">
    <property type="entry name" value="HTH_XRE"/>
    <property type="match status" value="1"/>
</dbReference>
<name>A0ABY5D6B6_9ACTN</name>